<keyword evidence="2" id="KW-1185">Reference proteome</keyword>
<evidence type="ECO:0000313" key="1">
    <source>
        <dbReference type="EMBL" id="SOC45585.1"/>
    </source>
</evidence>
<protein>
    <submittedName>
        <fullName evidence="1">Uncharacterized protein</fullName>
    </submittedName>
</protein>
<gene>
    <name evidence="1" type="ORF">SAMN05892877_116111</name>
</gene>
<accession>A0A285UUI3</accession>
<proteinExistence type="predicted"/>
<reference evidence="1 2" key="1">
    <citation type="submission" date="2017-08" db="EMBL/GenBank/DDBJ databases">
        <authorList>
            <person name="de Groot N.N."/>
        </authorList>
    </citation>
    <scope>NUCLEOTIDE SEQUENCE [LARGE SCALE GENOMIC DNA]</scope>
    <source>
        <strain evidence="1 2">JC85</strain>
    </source>
</reference>
<dbReference type="EMBL" id="OBQD01000016">
    <property type="protein sequence ID" value="SOC45585.1"/>
    <property type="molecule type" value="Genomic_DNA"/>
</dbReference>
<name>A0A285UUI3_9HYPH</name>
<evidence type="ECO:0000313" key="2">
    <source>
        <dbReference type="Proteomes" id="UP000219167"/>
    </source>
</evidence>
<organism evidence="1 2">
    <name type="scientific">Rhizobium subbaraonis</name>
    <dbReference type="NCBI Taxonomy" id="908946"/>
    <lineage>
        <taxon>Bacteria</taxon>
        <taxon>Pseudomonadati</taxon>
        <taxon>Pseudomonadota</taxon>
        <taxon>Alphaproteobacteria</taxon>
        <taxon>Hyphomicrobiales</taxon>
        <taxon>Rhizobiaceae</taxon>
        <taxon>Rhizobium/Agrobacterium group</taxon>
        <taxon>Rhizobium</taxon>
    </lineage>
</organism>
<dbReference type="Proteomes" id="UP000219167">
    <property type="component" value="Unassembled WGS sequence"/>
</dbReference>
<sequence length="306" mass="33507">MINQASPVERPPRSYAALMPLCARNARHLEIGALISGPAPARSSWPAVTASCALCCYTKPDAGISNLKGPASSFSSGLFQLLPLSGPDGTRGRNNGPLLHARSCLSDAEFKGHSSGGGDIVSGIARWAGRPMSRPSGIRWYQKHLIGEPREFGHTRRAQFQLQIQCAMACQIGRLRVGVERQVQYLSREGSAFLIDAPIQAVLRDRVLPSNLAIGRSVTARLEINDTNAQNSDGSILADRSSVFCSQVQIEERLVHLPRTCASQRCERNFEMPGRSPEWVDSRKKRRVIRLPSRWGGRPCDCELPA</sequence>
<dbReference type="AlphaFoldDB" id="A0A285UUI3"/>